<gene>
    <name evidence="2" type="ORF">AAF712_001550</name>
</gene>
<dbReference type="Proteomes" id="UP001437256">
    <property type="component" value="Unassembled WGS sequence"/>
</dbReference>
<feature type="compositionally biased region" description="Basic and acidic residues" evidence="1">
    <location>
        <begin position="190"/>
        <end position="199"/>
    </location>
</feature>
<dbReference type="EMBL" id="JBBXMP010000004">
    <property type="protein sequence ID" value="KAL0070992.1"/>
    <property type="molecule type" value="Genomic_DNA"/>
</dbReference>
<accession>A0ABR3AEK3</accession>
<keyword evidence="3" id="KW-1185">Reference proteome</keyword>
<organism evidence="2 3">
    <name type="scientific">Marasmius tenuissimus</name>
    <dbReference type="NCBI Taxonomy" id="585030"/>
    <lineage>
        <taxon>Eukaryota</taxon>
        <taxon>Fungi</taxon>
        <taxon>Dikarya</taxon>
        <taxon>Basidiomycota</taxon>
        <taxon>Agaricomycotina</taxon>
        <taxon>Agaricomycetes</taxon>
        <taxon>Agaricomycetidae</taxon>
        <taxon>Agaricales</taxon>
        <taxon>Marasmiineae</taxon>
        <taxon>Marasmiaceae</taxon>
        <taxon>Marasmius</taxon>
    </lineage>
</organism>
<proteinExistence type="predicted"/>
<reference evidence="2 3" key="1">
    <citation type="submission" date="2024-05" db="EMBL/GenBank/DDBJ databases">
        <title>A draft genome resource for the thread blight pathogen Marasmius tenuissimus strain MS-2.</title>
        <authorList>
            <person name="Yulfo-Soto G.E."/>
            <person name="Baruah I.K."/>
            <person name="Amoako-Attah I."/>
            <person name="Bukari Y."/>
            <person name="Meinhardt L.W."/>
            <person name="Bailey B.A."/>
            <person name="Cohen S.P."/>
        </authorList>
    </citation>
    <scope>NUCLEOTIDE SEQUENCE [LARGE SCALE GENOMIC DNA]</scope>
    <source>
        <strain evidence="2 3">MS-2</strain>
    </source>
</reference>
<feature type="region of interest" description="Disordered" evidence="1">
    <location>
        <begin position="177"/>
        <end position="199"/>
    </location>
</feature>
<comment type="caution">
    <text evidence="2">The sequence shown here is derived from an EMBL/GenBank/DDBJ whole genome shotgun (WGS) entry which is preliminary data.</text>
</comment>
<protein>
    <submittedName>
        <fullName evidence="2">Uncharacterized protein</fullName>
    </submittedName>
</protein>
<name>A0ABR3AEK3_9AGAR</name>
<evidence type="ECO:0000313" key="2">
    <source>
        <dbReference type="EMBL" id="KAL0070992.1"/>
    </source>
</evidence>
<sequence>MNKRGSRMGGKNRETSSCNNSKIVRVKLFLVSPSEMCDEQTASRLTALSTAKRNRLSGIHIIQSAKLQLHWTHGLGKTSSKHQVHLEVPKEQKSTREIQYRQLPTPTLSDLLNPTPANEETLFNVSNPYSPDSLVDRDDEDDTSFLTIRSGRRLDIKDFIDLLNINLLNRYDGKAIQGPSPASEAIQSRKPGEEWKEEHYKADEFML</sequence>
<evidence type="ECO:0000313" key="3">
    <source>
        <dbReference type="Proteomes" id="UP001437256"/>
    </source>
</evidence>
<evidence type="ECO:0000256" key="1">
    <source>
        <dbReference type="SAM" id="MobiDB-lite"/>
    </source>
</evidence>